<dbReference type="RefSeq" id="WP_034877593.1">
    <property type="nucleotide sequence ID" value="NZ_AZMV01000009.1"/>
</dbReference>
<dbReference type="PATRIC" id="fig|1435051.3.peg.2101"/>
<dbReference type="Gene3D" id="3.40.50.720">
    <property type="entry name" value="NAD(P)-binding Rossmann-like Domain"/>
    <property type="match status" value="1"/>
</dbReference>
<dbReference type="InterPro" id="IPR036736">
    <property type="entry name" value="ACP-like_sf"/>
</dbReference>
<protein>
    <submittedName>
        <fullName evidence="9">KR domain-containing protein</fullName>
    </submittedName>
</protein>
<evidence type="ECO:0000259" key="8">
    <source>
        <dbReference type="PROSITE" id="PS52019"/>
    </source>
</evidence>
<evidence type="ECO:0000256" key="4">
    <source>
        <dbReference type="PROSITE-ProRule" id="PRU01363"/>
    </source>
</evidence>
<feature type="region of interest" description="C-terminal hotdog fold" evidence="4">
    <location>
        <begin position="1288"/>
        <end position="1437"/>
    </location>
</feature>
<dbReference type="InterPro" id="IPR016035">
    <property type="entry name" value="Acyl_Trfase/lysoPLipase"/>
</dbReference>
<dbReference type="Gene3D" id="3.40.366.10">
    <property type="entry name" value="Malonyl-Coenzyme A Acyl Carrier Protein, domain 2"/>
    <property type="match status" value="1"/>
</dbReference>
<evidence type="ECO:0000256" key="1">
    <source>
        <dbReference type="ARBA" id="ARBA00022450"/>
    </source>
</evidence>
<dbReference type="SUPFAM" id="SSF52151">
    <property type="entry name" value="FabD/lysophospholipase-like"/>
    <property type="match status" value="1"/>
</dbReference>
<dbReference type="eggNOG" id="COG1028">
    <property type="taxonomic scope" value="Bacteria"/>
</dbReference>
<dbReference type="SMART" id="SM00822">
    <property type="entry name" value="PKS_KR"/>
    <property type="match status" value="1"/>
</dbReference>
<dbReference type="InterPro" id="IPR050091">
    <property type="entry name" value="PKS_NRPS_Biosynth_Enz"/>
</dbReference>
<comment type="caution">
    <text evidence="9">The sequence shown here is derived from an EMBL/GenBank/DDBJ whole genome shotgun (WGS) entry which is preliminary data.</text>
</comment>
<organism evidence="9 10">
    <name type="scientific">Bifidobacterium moukalabense DSM 27321</name>
    <dbReference type="NCBI Taxonomy" id="1435051"/>
    <lineage>
        <taxon>Bacteria</taxon>
        <taxon>Bacillati</taxon>
        <taxon>Actinomycetota</taxon>
        <taxon>Actinomycetes</taxon>
        <taxon>Bifidobacteriales</taxon>
        <taxon>Bifidobacteriaceae</taxon>
        <taxon>Bifidobacterium</taxon>
    </lineage>
</organism>
<keyword evidence="3" id="KW-0808">Transferase</keyword>
<dbReference type="SUPFAM" id="SSF51735">
    <property type="entry name" value="NAD(P)-binding Rossmann-fold domains"/>
    <property type="match status" value="1"/>
</dbReference>
<dbReference type="PROSITE" id="PS50075">
    <property type="entry name" value="CARRIER"/>
    <property type="match status" value="2"/>
</dbReference>
<dbReference type="InterPro" id="IPR001227">
    <property type="entry name" value="Ac_transferase_dom_sf"/>
</dbReference>
<feature type="region of interest" description="N-terminal hotdog fold" evidence="4">
    <location>
        <begin position="1139"/>
        <end position="1273"/>
    </location>
</feature>
<dbReference type="eggNOG" id="COG0331">
    <property type="taxonomic scope" value="Bacteria"/>
</dbReference>
<dbReference type="Gene3D" id="3.30.70.250">
    <property type="entry name" value="Malonyl-CoA ACP transacylase, ACP-binding"/>
    <property type="match status" value="1"/>
</dbReference>
<keyword evidence="2" id="KW-0597">Phosphoprotein</keyword>
<evidence type="ECO:0000256" key="5">
    <source>
        <dbReference type="SAM" id="MobiDB-lite"/>
    </source>
</evidence>
<dbReference type="EMBL" id="AZMV01000009">
    <property type="protein sequence ID" value="ETY70401.1"/>
    <property type="molecule type" value="Genomic_DNA"/>
</dbReference>
<accession>W4N7B7</accession>
<reference evidence="9 10" key="1">
    <citation type="journal article" date="2014" name="Genome Announc.">
        <title>The Genome Sequence of Bifidobacterium moukalabense DSM 27321 Highlights the Close Phylogenetic Relatedness with the Bifidobacterium dentium Taxon.</title>
        <authorList>
            <person name="Lugli G.A."/>
            <person name="Duranti S."/>
            <person name="Milani C."/>
            <person name="Turroni F."/>
            <person name="Viappiani A."/>
            <person name="Mangifesta M."/>
            <person name="van Sinderen D."/>
            <person name="Ventura M."/>
        </authorList>
    </citation>
    <scope>NUCLEOTIDE SEQUENCE [LARGE SCALE GENOMIC DNA]</scope>
    <source>
        <strain evidence="9 10">DSM 27321</strain>
    </source>
</reference>
<feature type="region of interest" description="Disordered" evidence="5">
    <location>
        <begin position="455"/>
        <end position="492"/>
    </location>
</feature>
<evidence type="ECO:0000256" key="3">
    <source>
        <dbReference type="ARBA" id="ARBA00022679"/>
    </source>
</evidence>
<keyword evidence="6" id="KW-0812">Transmembrane</keyword>
<dbReference type="PANTHER" id="PTHR43775:SF37">
    <property type="entry name" value="SI:DKEY-61P9.11"/>
    <property type="match status" value="1"/>
</dbReference>
<dbReference type="InterPro" id="IPR049900">
    <property type="entry name" value="PKS_mFAS_DH"/>
</dbReference>
<dbReference type="InterPro" id="IPR057326">
    <property type="entry name" value="KR_dom"/>
</dbReference>
<dbReference type="GeneID" id="97503263"/>
<dbReference type="Pfam" id="PF00698">
    <property type="entry name" value="Acyl_transf_1"/>
    <property type="match status" value="1"/>
</dbReference>
<dbReference type="SUPFAM" id="SSF47336">
    <property type="entry name" value="ACP-like"/>
    <property type="match status" value="2"/>
</dbReference>
<dbReference type="InterPro" id="IPR049552">
    <property type="entry name" value="PKS_DH_N"/>
</dbReference>
<dbReference type="eggNOG" id="COG0236">
    <property type="taxonomic scope" value="Bacteria"/>
</dbReference>
<dbReference type="Proteomes" id="UP000019155">
    <property type="component" value="Unassembled WGS sequence"/>
</dbReference>
<name>W4N7B7_9BIFI</name>
<dbReference type="InterPro" id="IPR036291">
    <property type="entry name" value="NAD(P)-bd_dom_sf"/>
</dbReference>
<dbReference type="GO" id="GO:0004312">
    <property type="term" value="F:fatty acid synthase activity"/>
    <property type="evidence" value="ECO:0007669"/>
    <property type="project" value="TreeGrafter"/>
</dbReference>
<dbReference type="GO" id="GO:0006633">
    <property type="term" value="P:fatty acid biosynthetic process"/>
    <property type="evidence" value="ECO:0007669"/>
    <property type="project" value="TreeGrafter"/>
</dbReference>
<dbReference type="Gene3D" id="1.10.1200.10">
    <property type="entry name" value="ACP-like"/>
    <property type="match status" value="2"/>
</dbReference>
<evidence type="ECO:0000313" key="9">
    <source>
        <dbReference type="EMBL" id="ETY70401.1"/>
    </source>
</evidence>
<dbReference type="STRING" id="1435051.BMOU_2112"/>
<proteinExistence type="predicted"/>
<dbReference type="OrthoDB" id="9808669at2"/>
<keyword evidence="6" id="KW-1133">Transmembrane helix</keyword>
<dbReference type="InterPro" id="IPR049551">
    <property type="entry name" value="PKS_DH_C"/>
</dbReference>
<evidence type="ECO:0000259" key="7">
    <source>
        <dbReference type="PROSITE" id="PS50075"/>
    </source>
</evidence>
<keyword evidence="10" id="KW-1185">Reference proteome</keyword>
<feature type="compositionally biased region" description="Basic and acidic residues" evidence="5">
    <location>
        <begin position="463"/>
        <end position="478"/>
    </location>
</feature>
<dbReference type="InterPro" id="IPR009081">
    <property type="entry name" value="PP-bd_ACP"/>
</dbReference>
<evidence type="ECO:0000256" key="6">
    <source>
        <dbReference type="SAM" id="Phobius"/>
    </source>
</evidence>
<dbReference type="SMART" id="SM00827">
    <property type="entry name" value="PKS_AT"/>
    <property type="match status" value="1"/>
</dbReference>
<dbReference type="Pfam" id="PF14765">
    <property type="entry name" value="PS-DH"/>
    <property type="match status" value="1"/>
</dbReference>
<dbReference type="InterPro" id="IPR014043">
    <property type="entry name" value="Acyl_transferase_dom"/>
</dbReference>
<feature type="region of interest" description="Disordered" evidence="5">
    <location>
        <begin position="363"/>
        <end position="382"/>
    </location>
</feature>
<feature type="domain" description="Carrier" evidence="7">
    <location>
        <begin position="490"/>
        <end position="568"/>
    </location>
</feature>
<dbReference type="PANTHER" id="PTHR43775">
    <property type="entry name" value="FATTY ACID SYNTHASE"/>
    <property type="match status" value="1"/>
</dbReference>
<dbReference type="InterPro" id="IPR013968">
    <property type="entry name" value="PKS_KR"/>
</dbReference>
<dbReference type="SUPFAM" id="SSF55048">
    <property type="entry name" value="Probable ACP-binding domain of malonyl-CoA ACP transacylase"/>
    <property type="match status" value="1"/>
</dbReference>
<dbReference type="PROSITE" id="PS52019">
    <property type="entry name" value="PKS_MFAS_DH"/>
    <property type="match status" value="1"/>
</dbReference>
<evidence type="ECO:0000313" key="10">
    <source>
        <dbReference type="Proteomes" id="UP000019155"/>
    </source>
</evidence>
<feature type="domain" description="Carrier" evidence="7">
    <location>
        <begin position="382"/>
        <end position="460"/>
    </location>
</feature>
<dbReference type="PROSITE" id="PS00012">
    <property type="entry name" value="PHOSPHOPANTETHEINE"/>
    <property type="match status" value="2"/>
</dbReference>
<dbReference type="InterPro" id="IPR042104">
    <property type="entry name" value="PKS_dehydratase_sf"/>
</dbReference>
<dbReference type="InterPro" id="IPR006162">
    <property type="entry name" value="Ppantetheine_attach_site"/>
</dbReference>
<dbReference type="Pfam" id="PF21089">
    <property type="entry name" value="PKS_DH_N"/>
    <property type="match status" value="1"/>
</dbReference>
<evidence type="ECO:0000256" key="2">
    <source>
        <dbReference type="ARBA" id="ARBA00022553"/>
    </source>
</evidence>
<dbReference type="Pfam" id="PF08659">
    <property type="entry name" value="KR"/>
    <property type="match status" value="1"/>
</dbReference>
<keyword evidence="1" id="KW-0596">Phosphopantetheine</keyword>
<dbReference type="Pfam" id="PF00550">
    <property type="entry name" value="PP-binding"/>
    <property type="match status" value="2"/>
</dbReference>
<feature type="active site" description="Proton donor; for dehydratase activity" evidence="4">
    <location>
        <position position="1354"/>
    </location>
</feature>
<feature type="transmembrane region" description="Helical" evidence="6">
    <location>
        <begin position="101"/>
        <end position="124"/>
    </location>
</feature>
<feature type="active site" description="Proton acceptor; for dehydratase activity" evidence="4">
    <location>
        <position position="1171"/>
    </location>
</feature>
<keyword evidence="6" id="KW-0472">Membrane</keyword>
<gene>
    <name evidence="9" type="ORF">BMOU_2112</name>
</gene>
<feature type="domain" description="PKS/mFAS DH" evidence="8">
    <location>
        <begin position="1139"/>
        <end position="1437"/>
    </location>
</feature>
<dbReference type="Gene3D" id="3.10.129.110">
    <property type="entry name" value="Polyketide synthase dehydratase"/>
    <property type="match status" value="1"/>
</dbReference>
<sequence>MKDDRRIPRITDTDMTDRLLTAGALAEDTRNPISDIAVCFPGHGSQSVGMFHGCLSDFPEARQIIAQADELYKERYGERLSTTVDSGKDDRLTMPTVMQPAIVTASLAMFAVLKAAGIPVSMLMGHSLGEYSALIASRAVSFEDGFAAVMDRAETIESIPYAMRGAMAVALPRSIHDMHRVRAVVAALSCQGPLSIGIVNSDEQLVISGARALVANVTERLAAESIESFVLPIPVGFHSPVLSPVVMEFEHRLERYHWNRPDIPVISTITQGPLQSGDVEHLPQLLAGQLVTPFDFRDCIASCRSAGAKVFVDMGPKHIIGTLIEHQLHDGGATVLKLDCGPNGGAKTAERIQALQWLCDTQGNGRKAKSEPSKPAVTTPRPTADDVRTALLDALCEVTGYPAEVIDPDMDLEADLGIDSVKQMQALGTVAETRHIDSQQVDLSQARTLNDLSRELSSLQSDEGSRHDERATQAKTIDHVPPANDDDTRKDGTDLDDLLLRSLCEVTGYPAEVIDPDMDLEADLGIDSVKQMQALGTVAERIGIQPESLDLSQARTLRQIVECLEHAEPTSAQQQDEQPLAGDSDAIKNVSSVKRFVPQIIDKPLADDPDLTDWSDSTCLFIQSGDHELDASIRQTLQSVFREVHATTADAIIDAGTYPTVESGTPIRMILDCHSFHDDVPSFERRNEAWMRIVRERYARVFQLSRILYPLIEHTEDGMAWLSVTRTGGVSGAGSKGAGDPLDALDTGFYKSLGKELRNLQVKTMDVDSPDDVPGAILNEVRHYRQDQDCEMGYLHGRRHVVRVIPMEMSREHAIRRQLPEGTVAFFSGGSRGIALECAKALADEQPQINVVITGRSDVDDPRAQRWLHLSEEEWAQAKPDFIRETKRKDPSLGAIALSEEYDRISHIRVLARNLRTAVSARRNLHYIPCDIADAQSTENAVHKARRQWGDLSLVVHAAGLESFGRLPGKTLDRTMRSIAVKLGGFINLYHATKDEPSLTAFVSFGSVSGRFGMDGQVDYTAAAATLSALSHTIPMNMPANRKIPFVTMEWSAWGQVGMAVHPQVIAVQEQDRGMEYIPVKTGSAFFLDELALGTADPEVLIMGSLGSNRPQGQLDSLDDGLELISPIETTGTVVDKPHYPMLDSIDKQDADTILAHRMLRYDRDLYLPDHRVKGVTTFPGVLHLETQIEAASCLSNVKRFGVELEELKLNTFLKCRDNDEVPITVNAHRTDRTGSQVIATELYSTFKTPDGRILIPHRTHSTAVIRLLDKAPEPCRADWHPERLLEQGVPIDIDRYHADTEHFISFGPTFRYMRRARLIGDDCAVGEFMVPSVPGLFSDVRNPQFLCCPLLIDNVGRMALMREFQLRGRHVVPIEIHGARQFRCPAAGELCYGKMDFLTEDEQGIDVHIEIIDVNGYLLCQADDVRLTILGPVEHKHDIMASPDTVVPAKEQ</sequence>
<dbReference type="InterPro" id="IPR016036">
    <property type="entry name" value="Malonyl_transacylase_ACP-bd"/>
</dbReference>